<accession>R4KHA7</accession>
<dbReference type="EMBL" id="CP003273">
    <property type="protein sequence ID" value="AGL01012.1"/>
    <property type="molecule type" value="Genomic_DNA"/>
</dbReference>
<evidence type="ECO:0000313" key="2">
    <source>
        <dbReference type="Proteomes" id="UP000013520"/>
    </source>
</evidence>
<proteinExistence type="predicted"/>
<dbReference type="STRING" id="767817.Desgi_1530"/>
<dbReference type="HOGENOM" id="CLU_3389099_0_0_9"/>
<gene>
    <name evidence="1" type="ORF">Desgi_1530</name>
</gene>
<protein>
    <submittedName>
        <fullName evidence="1">Uncharacterized protein</fullName>
    </submittedName>
</protein>
<dbReference type="KEGG" id="dgi:Desgi_1530"/>
<evidence type="ECO:0000313" key="1">
    <source>
        <dbReference type="EMBL" id="AGL01012.1"/>
    </source>
</evidence>
<reference evidence="1 2" key="1">
    <citation type="submission" date="2012-01" db="EMBL/GenBank/DDBJ databases">
        <title>Complete sequence of Desulfotomaculum gibsoniae DSM 7213.</title>
        <authorList>
            <consortium name="US DOE Joint Genome Institute"/>
            <person name="Lucas S."/>
            <person name="Han J."/>
            <person name="Lapidus A."/>
            <person name="Cheng J.-F."/>
            <person name="Goodwin L."/>
            <person name="Pitluck S."/>
            <person name="Peters L."/>
            <person name="Ovchinnikova G."/>
            <person name="Teshima H."/>
            <person name="Detter J.C."/>
            <person name="Han C."/>
            <person name="Tapia R."/>
            <person name="Land M."/>
            <person name="Hauser L."/>
            <person name="Kyrpides N."/>
            <person name="Ivanova N."/>
            <person name="Pagani I."/>
            <person name="Parshina S."/>
            <person name="Plugge C."/>
            <person name="Muyzer G."/>
            <person name="Kuever J."/>
            <person name="Ivanova A."/>
            <person name="Nazina T."/>
            <person name="Klenk H.-P."/>
            <person name="Brambilla E."/>
            <person name="Spring S."/>
            <person name="Stams A.F."/>
            <person name="Woyke T."/>
        </authorList>
    </citation>
    <scope>NUCLEOTIDE SEQUENCE [LARGE SCALE GENOMIC DNA]</scope>
    <source>
        <strain evidence="1 2">DSM 7213</strain>
    </source>
</reference>
<name>R4KHA7_9FIRM</name>
<keyword evidence="2" id="KW-1185">Reference proteome</keyword>
<sequence length="32" mass="3594">MNILIAEDEQVVGVSLLSVCQKFKMDLRLETA</sequence>
<dbReference type="Proteomes" id="UP000013520">
    <property type="component" value="Chromosome"/>
</dbReference>
<dbReference type="AlphaFoldDB" id="R4KHA7"/>
<organism evidence="1 2">
    <name type="scientific">Desulfoscipio gibsoniae DSM 7213</name>
    <dbReference type="NCBI Taxonomy" id="767817"/>
    <lineage>
        <taxon>Bacteria</taxon>
        <taxon>Bacillati</taxon>
        <taxon>Bacillota</taxon>
        <taxon>Clostridia</taxon>
        <taxon>Eubacteriales</taxon>
        <taxon>Desulfallaceae</taxon>
        <taxon>Desulfoscipio</taxon>
    </lineage>
</organism>